<feature type="compositionally biased region" description="Acidic residues" evidence="6">
    <location>
        <begin position="19"/>
        <end position="30"/>
    </location>
</feature>
<dbReference type="PANTHER" id="PTHR12241">
    <property type="entry name" value="TUBULIN POLYGLUTAMYLASE"/>
    <property type="match status" value="1"/>
</dbReference>
<dbReference type="AlphaFoldDB" id="A0A7S4KSZ3"/>
<evidence type="ECO:0000256" key="6">
    <source>
        <dbReference type="SAM" id="MobiDB-lite"/>
    </source>
</evidence>
<feature type="region of interest" description="Disordered" evidence="6">
    <location>
        <begin position="1"/>
        <end position="90"/>
    </location>
</feature>
<dbReference type="GO" id="GO:0015631">
    <property type="term" value="F:tubulin binding"/>
    <property type="evidence" value="ECO:0007669"/>
    <property type="project" value="TreeGrafter"/>
</dbReference>
<dbReference type="GO" id="GO:0005524">
    <property type="term" value="F:ATP binding"/>
    <property type="evidence" value="ECO:0007669"/>
    <property type="project" value="UniProtKB-KW"/>
</dbReference>
<accession>A0A7S4KSZ3</accession>
<dbReference type="PANTHER" id="PTHR12241:SF145">
    <property type="entry name" value="TUBULIN POLYGLUTAMYLASE TTLL5"/>
    <property type="match status" value="1"/>
</dbReference>
<keyword evidence="1" id="KW-0436">Ligase</keyword>
<keyword evidence="2" id="KW-0547">Nucleotide-binding</keyword>
<evidence type="ECO:0000256" key="3">
    <source>
        <dbReference type="ARBA" id="ARBA00022840"/>
    </source>
</evidence>
<name>A0A7S4KSZ3_GUITH</name>
<dbReference type="InterPro" id="IPR004344">
    <property type="entry name" value="TTL/TTLL_fam"/>
</dbReference>
<dbReference type="EMBL" id="HBKN01022818">
    <property type="protein sequence ID" value="CAE2304680.1"/>
    <property type="molecule type" value="Transcribed_RNA"/>
</dbReference>
<evidence type="ECO:0000313" key="7">
    <source>
        <dbReference type="EMBL" id="CAE2304680.1"/>
    </source>
</evidence>
<dbReference type="GO" id="GO:0036064">
    <property type="term" value="C:ciliary basal body"/>
    <property type="evidence" value="ECO:0007669"/>
    <property type="project" value="TreeGrafter"/>
</dbReference>
<evidence type="ECO:0000256" key="2">
    <source>
        <dbReference type="ARBA" id="ARBA00022741"/>
    </source>
</evidence>
<dbReference type="PROSITE" id="PS51221">
    <property type="entry name" value="TTL"/>
    <property type="match status" value="1"/>
</dbReference>
<dbReference type="GO" id="GO:0070740">
    <property type="term" value="F:tubulin-glutamic acid ligase activity"/>
    <property type="evidence" value="ECO:0007669"/>
    <property type="project" value="TreeGrafter"/>
</dbReference>
<gene>
    <name evidence="7" type="ORF">GTHE00462_LOCUS17928</name>
</gene>
<dbReference type="SUPFAM" id="SSF56059">
    <property type="entry name" value="Glutathione synthetase ATP-binding domain-like"/>
    <property type="match status" value="1"/>
</dbReference>
<sequence length="628" mass="71916">MEVRMIVAEEAASGKIREEEEVEEEEEEDAISSLGHDGFDSDPDPAPEQDMDTDDNEEERDMASMGGSQEDFFEDQDGGSRQAVGEEVQEKATWQARARRLEQAGEQVDAALVPFSLIHDVRKEEEAAPKNKFFFKIDGASSNCVRNAWRRAGGVRTQKGGWNVWWGRPLKQEEYKKLNMFQRVCHFPGTFFLGRKDSLAKSIVAFRRSHGQASFTYLPKTYLHPEDRERLLTDSKEKASRVTYIVKPRASARGQGIKLVSQPESLGASSSCVVQEYIDKPLLIDGRKFDMRLYVLVTSFDPLRLYLYQDGLARFCTETYDEDVKGSSGDLFRHLTNYSVNKTHASFLARGAEDGEKHPLKWSLKALKEHLEERGVDTKSVFEQVEDLIVKTLLAVEGRINSKLQQLVPYRNNCYELFGFDVMLDASLHPWLIEVNTSPSLAADSQLDKRIKNGMVVDMFNMLGICTYSRRKLKELRERKESLASLAFSSRLQRASVTDKHRQVEVCKGKRNPLEDLTELDEEIIRETEEELELAGGFKRLFPSPSSDRLRRFMQPRYNNLLLAHWLDRHGCRALDRVLKTRRRSFKGEEEEENSCSSSAPKRQAQKVLRIVRDKEGRGAAVAARRRR</sequence>
<feature type="region of interest" description="Disordered" evidence="6">
    <location>
        <begin position="586"/>
        <end position="605"/>
    </location>
</feature>
<reference evidence="7" key="1">
    <citation type="submission" date="2021-01" db="EMBL/GenBank/DDBJ databases">
        <authorList>
            <person name="Corre E."/>
            <person name="Pelletier E."/>
            <person name="Niang G."/>
            <person name="Scheremetjew M."/>
            <person name="Finn R."/>
            <person name="Kale V."/>
            <person name="Holt S."/>
            <person name="Cochrane G."/>
            <person name="Meng A."/>
            <person name="Brown T."/>
            <person name="Cohen L."/>
        </authorList>
    </citation>
    <scope>NUCLEOTIDE SEQUENCE</scope>
    <source>
        <strain evidence="7">CCMP 2712</strain>
    </source>
</reference>
<dbReference type="Pfam" id="PF03133">
    <property type="entry name" value="TTL"/>
    <property type="match status" value="1"/>
</dbReference>
<protein>
    <recommendedName>
        <fullName evidence="4">Tubulin--tyrosine ligase-like protein 5</fullName>
    </recommendedName>
</protein>
<evidence type="ECO:0000256" key="5">
    <source>
        <dbReference type="ARBA" id="ARBA00049274"/>
    </source>
</evidence>
<organism evidence="7">
    <name type="scientific">Guillardia theta</name>
    <name type="common">Cryptophyte</name>
    <name type="synonym">Cryptomonas phi</name>
    <dbReference type="NCBI Taxonomy" id="55529"/>
    <lineage>
        <taxon>Eukaryota</taxon>
        <taxon>Cryptophyceae</taxon>
        <taxon>Pyrenomonadales</taxon>
        <taxon>Geminigeraceae</taxon>
        <taxon>Guillardia</taxon>
    </lineage>
</organism>
<keyword evidence="3" id="KW-0067">ATP-binding</keyword>
<proteinExistence type="predicted"/>
<comment type="catalytic activity">
    <reaction evidence="5">
        <text>L-glutamyl-[protein] + L-glutamate + ATP = gamma-L-glutamyl-L-glutamyl-[protein] + ADP + phosphate + H(+)</text>
        <dbReference type="Rhea" id="RHEA:60144"/>
        <dbReference type="Rhea" id="RHEA-COMP:10208"/>
        <dbReference type="Rhea" id="RHEA-COMP:15517"/>
        <dbReference type="ChEBI" id="CHEBI:15378"/>
        <dbReference type="ChEBI" id="CHEBI:29973"/>
        <dbReference type="ChEBI" id="CHEBI:29985"/>
        <dbReference type="ChEBI" id="CHEBI:30616"/>
        <dbReference type="ChEBI" id="CHEBI:43474"/>
        <dbReference type="ChEBI" id="CHEBI:143622"/>
        <dbReference type="ChEBI" id="CHEBI:456216"/>
    </reaction>
    <physiologicalReaction direction="left-to-right" evidence="5">
        <dbReference type="Rhea" id="RHEA:60145"/>
    </physiologicalReaction>
</comment>
<evidence type="ECO:0000256" key="1">
    <source>
        <dbReference type="ARBA" id="ARBA00022598"/>
    </source>
</evidence>
<dbReference type="GO" id="GO:0000226">
    <property type="term" value="P:microtubule cytoskeleton organization"/>
    <property type="evidence" value="ECO:0007669"/>
    <property type="project" value="TreeGrafter"/>
</dbReference>
<evidence type="ECO:0000256" key="4">
    <source>
        <dbReference type="ARBA" id="ARBA00041448"/>
    </source>
</evidence>
<dbReference type="Gene3D" id="3.30.470.20">
    <property type="entry name" value="ATP-grasp fold, B domain"/>
    <property type="match status" value="1"/>
</dbReference>
<feature type="compositionally biased region" description="Acidic residues" evidence="6">
    <location>
        <begin position="40"/>
        <end position="60"/>
    </location>
</feature>